<dbReference type="InterPro" id="IPR036047">
    <property type="entry name" value="F-box-like_dom_sf"/>
</dbReference>
<protein>
    <recommendedName>
        <fullName evidence="3">F-box domain-containing protein</fullName>
    </recommendedName>
</protein>
<keyword evidence="2" id="KW-1185">Reference proteome</keyword>
<organism evidence="1 2">
    <name type="scientific">Ditylenchus destructor</name>
    <dbReference type="NCBI Taxonomy" id="166010"/>
    <lineage>
        <taxon>Eukaryota</taxon>
        <taxon>Metazoa</taxon>
        <taxon>Ecdysozoa</taxon>
        <taxon>Nematoda</taxon>
        <taxon>Chromadorea</taxon>
        <taxon>Rhabditida</taxon>
        <taxon>Tylenchina</taxon>
        <taxon>Tylenchomorpha</taxon>
        <taxon>Sphaerularioidea</taxon>
        <taxon>Anguinidae</taxon>
        <taxon>Anguininae</taxon>
        <taxon>Ditylenchus</taxon>
    </lineage>
</organism>
<evidence type="ECO:0000313" key="1">
    <source>
        <dbReference type="EMBL" id="KAI1704604.1"/>
    </source>
</evidence>
<accession>A0AAD4R249</accession>
<dbReference type="SUPFAM" id="SSF81383">
    <property type="entry name" value="F-box domain"/>
    <property type="match status" value="1"/>
</dbReference>
<comment type="caution">
    <text evidence="1">The sequence shown here is derived from an EMBL/GenBank/DDBJ whole genome shotgun (WGS) entry which is preliminary data.</text>
</comment>
<gene>
    <name evidence="1" type="ORF">DdX_14100</name>
</gene>
<reference evidence="1" key="1">
    <citation type="submission" date="2022-01" db="EMBL/GenBank/DDBJ databases">
        <title>Genome Sequence Resource for Two Populations of Ditylenchus destructor, the Migratory Endoparasitic Phytonematode.</title>
        <authorList>
            <person name="Zhang H."/>
            <person name="Lin R."/>
            <person name="Xie B."/>
        </authorList>
    </citation>
    <scope>NUCLEOTIDE SEQUENCE</scope>
    <source>
        <strain evidence="1">BazhouSP</strain>
    </source>
</reference>
<name>A0AAD4R249_9BILA</name>
<evidence type="ECO:0000313" key="2">
    <source>
        <dbReference type="Proteomes" id="UP001201812"/>
    </source>
</evidence>
<dbReference type="AlphaFoldDB" id="A0AAD4R249"/>
<sequence>MNNISQSKLLRPWTWIRCRKKAQIVLPSETLAHILHYFPRKQLVKRYSRVSSSFFHVANRLLPNVHVIKDDNISFSLTAVSEDGICRRDIETFEDLTLGKYQESYSRFGKAMNKITKKRITAEEYLKNMPPAFIRFPKFYIRYYPDEILYKFLRDCKKNFVNCRLHFQSSNPDEKFLRKVEEMLSDIFLNPSAISFCSQRFASEKFFKTTGARNCDKVEIWCGNDSKCSKDTFLEWIQRKQNQSGSRRHLVLIWWSIALTATQEMLEGLKHIQRSSQSLLHRLPEISQDLNLMNNLELSRPTSGTDPRGRATTGHPQAIASILKRNIFTSHK</sequence>
<evidence type="ECO:0008006" key="3">
    <source>
        <dbReference type="Google" id="ProtNLM"/>
    </source>
</evidence>
<dbReference type="EMBL" id="JAKKPZ010000065">
    <property type="protein sequence ID" value="KAI1704604.1"/>
    <property type="molecule type" value="Genomic_DNA"/>
</dbReference>
<proteinExistence type="predicted"/>
<dbReference type="Proteomes" id="UP001201812">
    <property type="component" value="Unassembled WGS sequence"/>
</dbReference>